<evidence type="ECO:0000313" key="1">
    <source>
        <dbReference type="EMBL" id="QGN29815.1"/>
    </source>
</evidence>
<protein>
    <recommendedName>
        <fullName evidence="3">ASCH domain-containing protein</fullName>
    </recommendedName>
</protein>
<evidence type="ECO:0008006" key="3">
    <source>
        <dbReference type="Google" id="ProtNLM"/>
    </source>
</evidence>
<organism evidence="1 2">
    <name type="scientific">Enterococcus casseliflavus</name>
    <name type="common">Enterococcus flavescens</name>
    <dbReference type="NCBI Taxonomy" id="37734"/>
    <lineage>
        <taxon>Bacteria</taxon>
        <taxon>Bacillati</taxon>
        <taxon>Bacillota</taxon>
        <taxon>Bacilli</taxon>
        <taxon>Lactobacillales</taxon>
        <taxon>Enterococcaceae</taxon>
        <taxon>Enterococcus</taxon>
    </lineage>
</organism>
<dbReference type="RefSeq" id="WP_010749618.1">
    <property type="nucleotide sequence ID" value="NZ_CP046123.1"/>
</dbReference>
<name>A0ABD6Z0B7_ENTCA</name>
<accession>A0ABD6Z0B7</accession>
<dbReference type="EMBL" id="CP046123">
    <property type="protein sequence ID" value="QGN29815.1"/>
    <property type="molecule type" value="Genomic_DNA"/>
</dbReference>
<gene>
    <name evidence="1" type="ORF">GFU50_09975</name>
</gene>
<evidence type="ECO:0000313" key="2">
    <source>
        <dbReference type="Proteomes" id="UP000422837"/>
    </source>
</evidence>
<sequence>MTKPAEWYQGKAGRAEHLVYLNKEAKELEKLIHGDKTMIIRGPAGRKSPLGGRAKINDLVYFVETGGDLTITHRGIIANVIESEKMTKEESIDFVKRYEKELNLSKKQVDRWAGKKYLAVYEIAELEEITPFQYNREKNMDDWVITDDINKIKL</sequence>
<reference evidence="1 2" key="1">
    <citation type="submission" date="2019-11" db="EMBL/GenBank/DDBJ databases">
        <title>Detection and genome characteristic of a blood enterococcus casselifavus isolate from Zhengzhou,china.</title>
        <authorList>
            <person name="Wen P."/>
        </authorList>
    </citation>
    <scope>NUCLEOTIDE SEQUENCE [LARGE SCALE GENOMIC DNA]</scope>
    <source>
        <strain evidence="1 2">EC291</strain>
    </source>
</reference>
<dbReference type="AlphaFoldDB" id="A0ABD6Z0B7"/>
<dbReference type="Proteomes" id="UP000422837">
    <property type="component" value="Chromosome"/>
</dbReference>
<proteinExistence type="predicted"/>